<protein>
    <submittedName>
        <fullName evidence="5">Transposase IS4 family protein</fullName>
    </submittedName>
</protein>
<dbReference type="EMBL" id="CP001655">
    <property type="protein sequence ID" value="ACT06449.1"/>
    <property type="molecule type" value="Genomic_DNA"/>
</dbReference>
<dbReference type="KEGG" id="dze:Dd1591_1595"/>
<dbReference type="KEGG" id="dze:Dd1591_2257"/>
<dbReference type="PANTHER" id="PTHR37529:SF1">
    <property type="entry name" value="TRANSPOSASE INSG FOR INSERTION SEQUENCE ELEMENT IS4-RELATED"/>
    <property type="match status" value="1"/>
</dbReference>
<dbReference type="EMBL" id="CP001655">
    <property type="protein sequence ID" value="ACT05097.1"/>
    <property type="molecule type" value="Genomic_DNA"/>
</dbReference>
<evidence type="ECO:0000313" key="7">
    <source>
        <dbReference type="EMBL" id="ACT07696.1"/>
    </source>
</evidence>
<dbReference type="EMBL" id="CP001655">
    <property type="protein sequence ID" value="ACT07696.1"/>
    <property type="molecule type" value="Genomic_DNA"/>
</dbReference>
<dbReference type="OrthoDB" id="9796012at2"/>
<evidence type="ECO:0000313" key="5">
    <source>
        <dbReference type="EMBL" id="ACT06449.1"/>
    </source>
</evidence>
<dbReference type="KEGG" id="dze:Dd1591_0511"/>
<evidence type="ECO:0000313" key="6">
    <source>
        <dbReference type="EMBL" id="ACT07099.1"/>
    </source>
</evidence>
<gene>
    <name evidence="3" type="ordered locus">Dd1591_0204</name>
    <name evidence="4" type="ordered locus">Dd1591_0511</name>
    <name evidence="5" type="ordered locus">Dd1591_1595</name>
    <name evidence="6" type="ordered locus">Dd1591_2257</name>
    <name evidence="7" type="ordered locus">Dd1591_2874</name>
    <name evidence="8" type="ordered locus">Dd1591_4011</name>
    <name evidence="9" type="ordered locus">Dd1591_4014</name>
</gene>
<dbReference type="KEGG" id="dze:Dd1591_4014"/>
<evidence type="ECO:0000313" key="10">
    <source>
        <dbReference type="Proteomes" id="UP000002735"/>
    </source>
</evidence>
<evidence type="ECO:0000313" key="4">
    <source>
        <dbReference type="EMBL" id="ACT05393.1"/>
    </source>
</evidence>
<sequence length="441" mass="49827">MSEHDMDFVVDAFSSERDAFSRSLDPAWIHQALNACHKASIRRRRLPAEQAVWLVLMMGLLRDLSIKDVCHHLDIVLQPDEGYQPLAPSVLTAARQRLGEAPLRYLFHACNEGWLPTVLGSDTFHGLHVLSVDGTLFRTPDSPDNAAAFGFIDPVHGTFPQVRMVGLMATHSHMLLDAAFGGVAEGELTLAHRLVSSAPDHSLTLFDRCYFSASFLLEWRQAGVETHWLTPVKRKLRYRVIERYSDYDMLIEMPVSPQARKAAPHLPAVWQARMVSYINGSGKGKITGFLTSMTDPVAYPLEDLLRIYWTRWEIELGYGELKQRQLKGEVTLRSRFPEGVKQELWGILVSYNLLRKEMADIAGEAGVQPTRISFIAALNILVSQVRVSGKGAAGNIPKHLKGMRNNVKAFILPEKRKHRRYDRSVLYVPPKYPFSFKSREA</sequence>
<dbReference type="RefSeq" id="WP_012767987.1">
    <property type="nucleotide sequence ID" value="NC_012912.1"/>
</dbReference>
<dbReference type="InterPro" id="IPR002559">
    <property type="entry name" value="Transposase_11"/>
</dbReference>
<dbReference type="InterPro" id="IPR047952">
    <property type="entry name" value="Transpos_IS4"/>
</dbReference>
<dbReference type="KEGG" id="dze:Dd1591_2874"/>
<dbReference type="GO" id="GO:0003677">
    <property type="term" value="F:DNA binding"/>
    <property type="evidence" value="ECO:0007669"/>
    <property type="project" value="InterPro"/>
</dbReference>
<feature type="domain" description="Transposase IS4-like" evidence="1">
    <location>
        <begin position="129"/>
        <end position="353"/>
    </location>
</feature>
<evidence type="ECO:0000313" key="9">
    <source>
        <dbReference type="EMBL" id="ACT08813.1"/>
    </source>
</evidence>
<dbReference type="Pfam" id="PF13006">
    <property type="entry name" value="Nterm_IS4"/>
    <property type="match status" value="1"/>
</dbReference>
<evidence type="ECO:0000313" key="3">
    <source>
        <dbReference type="EMBL" id="ACT05097.1"/>
    </source>
</evidence>
<feature type="domain" description="Transposase IS4 N-terminal" evidence="2">
    <location>
        <begin position="20"/>
        <end position="107"/>
    </location>
</feature>
<dbReference type="EMBL" id="CP001655">
    <property type="protein sequence ID" value="ACT08813.1"/>
    <property type="molecule type" value="Genomic_DNA"/>
</dbReference>
<dbReference type="NCBIfam" id="NF033592">
    <property type="entry name" value="transpos_IS4_1"/>
    <property type="match status" value="1"/>
</dbReference>
<evidence type="ECO:0000259" key="1">
    <source>
        <dbReference type="Pfam" id="PF01609"/>
    </source>
</evidence>
<name>C6CF98_DICC1</name>
<dbReference type="EMBL" id="CP001655">
    <property type="protein sequence ID" value="ACT05393.1"/>
    <property type="molecule type" value="Genomic_DNA"/>
</dbReference>
<dbReference type="GO" id="GO:0004803">
    <property type="term" value="F:transposase activity"/>
    <property type="evidence" value="ECO:0007669"/>
    <property type="project" value="InterPro"/>
</dbReference>
<dbReference type="EMBL" id="CP001655">
    <property type="protein sequence ID" value="ACT08810.1"/>
    <property type="molecule type" value="Genomic_DNA"/>
</dbReference>
<proteinExistence type="predicted"/>
<dbReference type="Proteomes" id="UP000002735">
    <property type="component" value="Chromosome"/>
</dbReference>
<reference evidence="5 10" key="1">
    <citation type="submission" date="2009-06" db="EMBL/GenBank/DDBJ databases">
        <title>Complete sequence of Dickeya zeae Ech1591.</title>
        <authorList>
            <consortium name="US DOE Joint Genome Institute"/>
            <person name="Lucas S."/>
            <person name="Copeland A."/>
            <person name="Lapidus A."/>
            <person name="Glavina del Rio T."/>
            <person name="Tice H."/>
            <person name="Bruce D."/>
            <person name="Goodwin L."/>
            <person name="Pitluck S."/>
            <person name="Chertkov O."/>
            <person name="Brettin T."/>
            <person name="Detter J.C."/>
            <person name="Han C."/>
            <person name="Larimer F."/>
            <person name="Land M."/>
            <person name="Hauser L."/>
            <person name="Kyrpides N."/>
            <person name="Ovchinnikova G."/>
            <person name="Balakrishnan V."/>
            <person name="Glasner J."/>
            <person name="Perna N.T."/>
        </authorList>
    </citation>
    <scope>NUCLEOTIDE SEQUENCE [LARGE SCALE GENOMIC DNA]</scope>
    <source>
        <strain evidence="5 10">Ech1591</strain>
    </source>
</reference>
<dbReference type="EMBL" id="CP001655">
    <property type="protein sequence ID" value="ACT07099.1"/>
    <property type="molecule type" value="Genomic_DNA"/>
</dbReference>
<dbReference type="GO" id="GO:0006313">
    <property type="term" value="P:DNA transposition"/>
    <property type="evidence" value="ECO:0007669"/>
    <property type="project" value="InterPro"/>
</dbReference>
<evidence type="ECO:0000259" key="2">
    <source>
        <dbReference type="Pfam" id="PF13006"/>
    </source>
</evidence>
<accession>C6CF98</accession>
<dbReference type="STRING" id="561229.Dd1591_0204"/>
<dbReference type="HOGENOM" id="CLU_028400_1_1_6"/>
<dbReference type="eggNOG" id="COG3385">
    <property type="taxonomic scope" value="Bacteria"/>
</dbReference>
<dbReference type="InterPro" id="IPR012337">
    <property type="entry name" value="RNaseH-like_sf"/>
</dbReference>
<dbReference type="KEGG" id="dze:Dd1591_0204"/>
<dbReference type="SUPFAM" id="SSF53098">
    <property type="entry name" value="Ribonuclease H-like"/>
    <property type="match status" value="1"/>
</dbReference>
<dbReference type="Pfam" id="PF01609">
    <property type="entry name" value="DDE_Tnp_1"/>
    <property type="match status" value="1"/>
</dbReference>
<organism evidence="5 10">
    <name type="scientific">Dickeya chrysanthemi (strain Ech1591)</name>
    <name type="common">Dickeya zeae (strain Ech1591)</name>
    <dbReference type="NCBI Taxonomy" id="561229"/>
    <lineage>
        <taxon>Bacteria</taxon>
        <taxon>Pseudomonadati</taxon>
        <taxon>Pseudomonadota</taxon>
        <taxon>Gammaproteobacteria</taxon>
        <taxon>Enterobacterales</taxon>
        <taxon>Pectobacteriaceae</taxon>
        <taxon>Dickeya</taxon>
    </lineage>
</organism>
<dbReference type="InterPro" id="IPR024473">
    <property type="entry name" value="Transposases_IS4_N"/>
</dbReference>
<evidence type="ECO:0000313" key="8">
    <source>
        <dbReference type="EMBL" id="ACT08810.1"/>
    </source>
</evidence>
<dbReference type="GeneID" id="45082040"/>
<dbReference type="AlphaFoldDB" id="C6CF98"/>
<dbReference type="PANTHER" id="PTHR37529">
    <property type="entry name" value="TRANSPOSASE INSG FOR INSERTION SEQUENCE ELEMENT IS4-RELATED"/>
    <property type="match status" value="1"/>
</dbReference>
<dbReference type="KEGG" id="dze:Dd1591_4011"/>